<evidence type="ECO:0000313" key="2">
    <source>
        <dbReference type="Proteomes" id="UP001055108"/>
    </source>
</evidence>
<dbReference type="Proteomes" id="UP001055108">
    <property type="component" value="Unassembled WGS sequence"/>
</dbReference>
<sequence>MYNNSKTESDAIEITNNTNIYYNNEELDIESDAIVKKQYYLEELMLTEAETR</sequence>
<reference evidence="1" key="2">
    <citation type="submission" date="2021-08" db="EMBL/GenBank/DDBJ databases">
        <authorList>
            <person name="Tani A."/>
            <person name="Ola A."/>
            <person name="Ogura Y."/>
            <person name="Katsura K."/>
            <person name="Hayashi T."/>
        </authorList>
    </citation>
    <scope>NUCLEOTIDE SEQUENCE</scope>
    <source>
        <strain evidence="1">NBRC 103626</strain>
    </source>
</reference>
<dbReference type="AlphaFoldDB" id="A0AA37HL46"/>
<evidence type="ECO:0000313" key="1">
    <source>
        <dbReference type="EMBL" id="GJD77466.1"/>
    </source>
</evidence>
<accession>A0AA37HL46</accession>
<organism evidence="1 2">
    <name type="scientific">Methylobacterium gregans</name>
    <dbReference type="NCBI Taxonomy" id="374424"/>
    <lineage>
        <taxon>Bacteria</taxon>
        <taxon>Pseudomonadati</taxon>
        <taxon>Pseudomonadota</taxon>
        <taxon>Alphaproteobacteria</taxon>
        <taxon>Hyphomicrobiales</taxon>
        <taxon>Methylobacteriaceae</taxon>
        <taxon>Methylobacterium</taxon>
    </lineage>
</organism>
<proteinExistence type="predicted"/>
<keyword evidence="2" id="KW-1185">Reference proteome</keyword>
<name>A0AA37HL46_9HYPH</name>
<dbReference type="EMBL" id="BPQM01000014">
    <property type="protein sequence ID" value="GJD77466.1"/>
    <property type="molecule type" value="Genomic_DNA"/>
</dbReference>
<protein>
    <submittedName>
        <fullName evidence="1">Uncharacterized protein</fullName>
    </submittedName>
</protein>
<gene>
    <name evidence="1" type="ORF">NBEOAGPD_0671</name>
</gene>
<comment type="caution">
    <text evidence="1">The sequence shown here is derived from an EMBL/GenBank/DDBJ whole genome shotgun (WGS) entry which is preliminary data.</text>
</comment>
<reference evidence="1" key="1">
    <citation type="journal article" date="2016" name="Front. Microbiol.">
        <title>Genome Sequence of the Piezophilic, Mesophilic Sulfate-Reducing Bacterium Desulfovibrio indicus J2T.</title>
        <authorList>
            <person name="Cao J."/>
            <person name="Maignien L."/>
            <person name="Shao Z."/>
            <person name="Alain K."/>
            <person name="Jebbar M."/>
        </authorList>
    </citation>
    <scope>NUCLEOTIDE SEQUENCE</scope>
    <source>
        <strain evidence="1">NBRC 103626</strain>
    </source>
</reference>